<dbReference type="Pfam" id="PF07476">
    <property type="entry name" value="MAAL_C"/>
    <property type="match status" value="1"/>
</dbReference>
<accession>A0A840QC19</accession>
<sequence>MVKIRKVHASKGLGGYYFDDLHAIKAGARRDGFFYVGDPVVPGQHKVRQPGESISVMLELDSGEVGFGDAVAIQYSGVVGRDPVLIADEYLPHIERYIAPVLEGKELSSLRTLSNELERIRDESDRQLHTGLRYGTSQAVLHALSLVQRRTMAEVAADEYGSEVSQSPIPVLAQSGDDRHDGADKMILKQVPAITQGLFNSVDKVGEKGEVLLAYIEWLRDRILLHGDEGYEPTFHLDVYGMPGRIFDADMHAVADYVVTLAAAAKPFKLRLEAPVDAGSRDGTMEQMAKLRAALRDRECDTEICADDWCNTLGDVRAFAEAGAADMIQVKTPDLGSITNSAEAVEVCRANGVKAFLGGTCNGTDQSSRITANLALGMRADLIYNKPGMGVDEGLMIVTNEMSRVLALIGRRGEAA</sequence>
<dbReference type="InterPro" id="IPR006395">
    <property type="entry name" value="Me_Asp_am_lyase"/>
</dbReference>
<feature type="binding site" evidence="12">
    <location>
        <position position="273"/>
    </location>
    <ligand>
        <name>Mg(2+)</name>
        <dbReference type="ChEBI" id="CHEBI:18420"/>
    </ligand>
</feature>
<dbReference type="Proteomes" id="UP000584374">
    <property type="component" value="Unassembled WGS sequence"/>
</dbReference>
<dbReference type="InterPro" id="IPR036849">
    <property type="entry name" value="Enolase-like_C_sf"/>
</dbReference>
<feature type="binding site" evidence="12">
    <location>
        <position position="307"/>
    </location>
    <ligand>
        <name>Mg(2+)</name>
        <dbReference type="ChEBI" id="CHEBI:18420"/>
    </ligand>
</feature>
<dbReference type="UniPathway" id="UPA00561">
    <property type="reaction ID" value="UER00618"/>
</dbReference>
<comment type="similarity">
    <text evidence="4">Belongs to the methylaspartate ammonia-lyase family.</text>
</comment>
<comment type="subunit">
    <text evidence="5">Homodimer.</text>
</comment>
<dbReference type="PANTHER" id="PTHR48073:SF2">
    <property type="entry name" value="O-SUCCINYLBENZOATE SYNTHASE"/>
    <property type="match status" value="1"/>
</dbReference>
<proteinExistence type="inferred from homology"/>
<dbReference type="EC" id="4.3.1.2" evidence="6"/>
<dbReference type="GO" id="GO:0050096">
    <property type="term" value="F:methylaspartate ammonia-lyase activity"/>
    <property type="evidence" value="ECO:0007669"/>
    <property type="project" value="UniProtKB-EC"/>
</dbReference>
<dbReference type="GO" id="GO:0046872">
    <property type="term" value="F:metal ion binding"/>
    <property type="evidence" value="ECO:0007669"/>
    <property type="project" value="UniProtKB-KW"/>
</dbReference>
<feature type="active site" description="Proton acceptor" evidence="10">
    <location>
        <position position="331"/>
    </location>
</feature>
<evidence type="ECO:0000256" key="6">
    <source>
        <dbReference type="ARBA" id="ARBA00012993"/>
    </source>
</evidence>
<evidence type="ECO:0000313" key="15">
    <source>
        <dbReference type="EMBL" id="MBB5157361.1"/>
    </source>
</evidence>
<evidence type="ECO:0000256" key="11">
    <source>
        <dbReference type="PIRSR" id="PIRSR017107-2"/>
    </source>
</evidence>
<keyword evidence="7 12" id="KW-0479">Metal-binding</keyword>
<feature type="binding site" evidence="12">
    <location>
        <position position="238"/>
    </location>
    <ligand>
        <name>Mg(2+)</name>
        <dbReference type="ChEBI" id="CHEBI:18420"/>
    </ligand>
</feature>
<evidence type="ECO:0000256" key="7">
    <source>
        <dbReference type="ARBA" id="ARBA00022723"/>
    </source>
</evidence>
<evidence type="ECO:0000259" key="13">
    <source>
        <dbReference type="Pfam" id="PF05034"/>
    </source>
</evidence>
<dbReference type="NCBIfam" id="TIGR01502">
    <property type="entry name" value="B_methylAsp_ase"/>
    <property type="match status" value="1"/>
</dbReference>
<dbReference type="Pfam" id="PF05034">
    <property type="entry name" value="MAAL_N"/>
    <property type="match status" value="1"/>
</dbReference>
<evidence type="ECO:0000256" key="5">
    <source>
        <dbReference type="ARBA" id="ARBA00011738"/>
    </source>
</evidence>
<feature type="binding site" evidence="11">
    <location>
        <position position="329"/>
    </location>
    <ligand>
        <name>(2S,3S)-3-methyl-L-aspartate</name>
        <dbReference type="ChEBI" id="CHEBI:58724"/>
    </ligand>
</feature>
<dbReference type="InterPro" id="IPR022665">
    <property type="entry name" value="MeAsp_NH4-lyase_N"/>
</dbReference>
<evidence type="ECO:0000256" key="3">
    <source>
        <dbReference type="ARBA" id="ARBA00004675"/>
    </source>
</evidence>
<dbReference type="EMBL" id="JACHIW010000001">
    <property type="protein sequence ID" value="MBB5157361.1"/>
    <property type="molecule type" value="Genomic_DNA"/>
</dbReference>
<evidence type="ECO:0000256" key="9">
    <source>
        <dbReference type="ARBA" id="ARBA00023239"/>
    </source>
</evidence>
<dbReference type="SUPFAM" id="SSF51604">
    <property type="entry name" value="Enolase C-terminal domain-like"/>
    <property type="match status" value="1"/>
</dbReference>
<dbReference type="Gene3D" id="3.30.390.10">
    <property type="entry name" value="Enolase-like, N-terminal domain"/>
    <property type="match status" value="1"/>
</dbReference>
<comment type="caution">
    <text evidence="15">The sequence shown here is derived from an EMBL/GenBank/DDBJ whole genome shotgun (WGS) entry which is preliminary data.</text>
</comment>
<feature type="domain" description="Methylaspartate ammonia-lyase N-terminal" evidence="13">
    <location>
        <begin position="3"/>
        <end position="161"/>
    </location>
</feature>
<keyword evidence="16" id="KW-1185">Reference proteome</keyword>
<name>A0A840QC19_9PSEU</name>
<feature type="domain" description="Methylaspartate ammonia-lyase C-terminal" evidence="14">
    <location>
        <begin position="164"/>
        <end position="409"/>
    </location>
</feature>
<evidence type="ECO:0000256" key="2">
    <source>
        <dbReference type="ARBA" id="ARBA00001946"/>
    </source>
</evidence>
<dbReference type="RefSeq" id="WP_184728319.1">
    <property type="nucleotide sequence ID" value="NZ_JACHIW010000001.1"/>
</dbReference>
<dbReference type="Gene3D" id="3.20.20.120">
    <property type="entry name" value="Enolase-like C-terminal domain"/>
    <property type="match status" value="1"/>
</dbReference>
<dbReference type="PIRSF" id="PIRSF017107">
    <property type="entry name" value="MAL"/>
    <property type="match status" value="1"/>
</dbReference>
<gene>
    <name evidence="15" type="ORF">BJ970_004895</name>
</gene>
<dbReference type="InterPro" id="IPR029017">
    <property type="entry name" value="Enolase-like_N"/>
</dbReference>
<protein>
    <recommendedName>
        <fullName evidence="6">methylaspartate ammonia-lyase</fullName>
        <ecNumber evidence="6">4.3.1.2</ecNumber>
    </recommendedName>
</protein>
<organism evidence="15 16">
    <name type="scientific">Saccharopolyspora phatthalungensis</name>
    <dbReference type="NCBI Taxonomy" id="664693"/>
    <lineage>
        <taxon>Bacteria</taxon>
        <taxon>Bacillati</taxon>
        <taxon>Actinomycetota</taxon>
        <taxon>Actinomycetes</taxon>
        <taxon>Pseudonocardiales</taxon>
        <taxon>Pseudonocardiaceae</taxon>
        <taxon>Saccharopolyspora</taxon>
    </lineage>
</organism>
<evidence type="ECO:0000256" key="10">
    <source>
        <dbReference type="PIRSR" id="PIRSR017107-1"/>
    </source>
</evidence>
<comment type="pathway">
    <text evidence="3">Amino-acid degradation; L-glutamate degradation via mesaconate pathway; acetate and pyruvate from L-glutamate: step 2/4.</text>
</comment>
<feature type="binding site" evidence="11">
    <location>
        <position position="174"/>
    </location>
    <ligand>
        <name>(2S,3S)-3-methyl-L-aspartate</name>
        <dbReference type="ChEBI" id="CHEBI:58724"/>
    </ligand>
</feature>
<dbReference type="InterPro" id="IPR022662">
    <property type="entry name" value="MeAsp_NH4-lyase_C"/>
</dbReference>
<dbReference type="SFLD" id="SFLDG00151">
    <property type="entry name" value="methylaspartate_ammonia-lyase"/>
    <property type="match status" value="1"/>
</dbReference>
<comment type="cofactor">
    <cofactor evidence="2 12">
        <name>Mg(2+)</name>
        <dbReference type="ChEBI" id="CHEBI:18420"/>
    </cofactor>
</comment>
<comment type="catalytic activity">
    <reaction evidence="1">
        <text>(2S,3S)-3-methyl-L-aspartate = mesaconate + NH4(+)</text>
        <dbReference type="Rhea" id="RHEA:12829"/>
        <dbReference type="ChEBI" id="CHEBI:28938"/>
        <dbReference type="ChEBI" id="CHEBI:36986"/>
        <dbReference type="ChEBI" id="CHEBI:58724"/>
        <dbReference type="EC" id="4.3.1.2"/>
    </reaction>
</comment>
<dbReference type="GO" id="GO:0019553">
    <property type="term" value="P:L-glutamate catabolic process via L-citramalate"/>
    <property type="evidence" value="ECO:0007669"/>
    <property type="project" value="UniProtKB-UniPathway"/>
</dbReference>
<dbReference type="PANTHER" id="PTHR48073">
    <property type="entry name" value="O-SUCCINYLBENZOATE SYNTHASE-RELATED"/>
    <property type="match status" value="1"/>
</dbReference>
<evidence type="ECO:0000256" key="8">
    <source>
        <dbReference type="ARBA" id="ARBA00022842"/>
    </source>
</evidence>
<keyword evidence="8 12" id="KW-0460">Magnesium</keyword>
<reference evidence="15 16" key="1">
    <citation type="submission" date="2020-08" db="EMBL/GenBank/DDBJ databases">
        <title>Sequencing the genomes of 1000 actinobacteria strains.</title>
        <authorList>
            <person name="Klenk H.-P."/>
        </authorList>
    </citation>
    <scope>NUCLEOTIDE SEQUENCE [LARGE SCALE GENOMIC DNA]</scope>
    <source>
        <strain evidence="15 16">DSM 45584</strain>
    </source>
</reference>
<evidence type="ECO:0000256" key="4">
    <source>
        <dbReference type="ARBA" id="ARBA00009954"/>
    </source>
</evidence>
<dbReference type="AlphaFoldDB" id="A0A840QC19"/>
<evidence type="ECO:0000256" key="12">
    <source>
        <dbReference type="PIRSR" id="PIRSR017107-4"/>
    </source>
</evidence>
<dbReference type="SFLD" id="SFLDS00001">
    <property type="entry name" value="Enolase"/>
    <property type="match status" value="1"/>
</dbReference>
<evidence type="ECO:0000313" key="16">
    <source>
        <dbReference type="Proteomes" id="UP000584374"/>
    </source>
</evidence>
<evidence type="ECO:0000259" key="14">
    <source>
        <dbReference type="Pfam" id="PF07476"/>
    </source>
</evidence>
<evidence type="ECO:0000256" key="1">
    <source>
        <dbReference type="ARBA" id="ARBA00000789"/>
    </source>
</evidence>
<dbReference type="SUPFAM" id="SSF54826">
    <property type="entry name" value="Enolase N-terminal domain-like"/>
    <property type="match status" value="1"/>
</dbReference>
<keyword evidence="9 15" id="KW-0456">Lyase</keyword>